<proteinExistence type="predicted"/>
<dbReference type="EMBL" id="VYUY01000006">
    <property type="protein sequence ID" value="KAA9135229.1"/>
    <property type="molecule type" value="Genomic_DNA"/>
</dbReference>
<dbReference type="PANTHER" id="PTHR12277">
    <property type="entry name" value="ALPHA/BETA HYDROLASE DOMAIN-CONTAINING PROTEIN"/>
    <property type="match status" value="1"/>
</dbReference>
<comment type="caution">
    <text evidence="2">The sequence shown here is derived from an EMBL/GenBank/DDBJ whole genome shotgun (WGS) entry which is preliminary data.</text>
</comment>
<feature type="domain" description="AB hydrolase-1" evidence="1">
    <location>
        <begin position="174"/>
        <end position="381"/>
    </location>
</feature>
<dbReference type="Proteomes" id="UP000326838">
    <property type="component" value="Unassembled WGS sequence"/>
</dbReference>
<protein>
    <submittedName>
        <fullName evidence="2">Lysophospholipase</fullName>
    </submittedName>
</protein>
<evidence type="ECO:0000313" key="3">
    <source>
        <dbReference type="Proteomes" id="UP000326838"/>
    </source>
</evidence>
<evidence type="ECO:0000313" key="2">
    <source>
        <dbReference type="EMBL" id="KAA9135229.1"/>
    </source>
</evidence>
<dbReference type="GO" id="GO:0003824">
    <property type="term" value="F:catalytic activity"/>
    <property type="evidence" value="ECO:0007669"/>
    <property type="project" value="UniProtKB-ARBA"/>
</dbReference>
<dbReference type="InterPro" id="IPR000073">
    <property type="entry name" value="AB_hydrolase_1"/>
</dbReference>
<dbReference type="PANTHER" id="PTHR12277:SF79">
    <property type="entry name" value="XAA-PRO DIPEPTIDYL-PEPTIDASE-RELATED"/>
    <property type="match status" value="1"/>
</dbReference>
<gene>
    <name evidence="2" type="ORF">F6B40_06070</name>
</gene>
<dbReference type="RefSeq" id="WP_150892584.1">
    <property type="nucleotide sequence ID" value="NZ_VYUY01000006.1"/>
</dbReference>
<evidence type="ECO:0000259" key="1">
    <source>
        <dbReference type="Pfam" id="PF12697"/>
    </source>
</evidence>
<name>A0A5N0TPA5_9MICO</name>
<accession>A0A5N0TPA5</accession>
<dbReference type="Gene3D" id="3.40.50.1820">
    <property type="entry name" value="alpha/beta hydrolase"/>
    <property type="match status" value="1"/>
</dbReference>
<dbReference type="Pfam" id="PF12697">
    <property type="entry name" value="Abhydrolase_6"/>
    <property type="match status" value="1"/>
</dbReference>
<keyword evidence="3" id="KW-1185">Reference proteome</keyword>
<dbReference type="SUPFAM" id="SSF53474">
    <property type="entry name" value="alpha/beta-Hydrolases"/>
    <property type="match status" value="1"/>
</dbReference>
<organism evidence="2 3">
    <name type="scientific">Microbacterium caowuchunii</name>
    <dbReference type="NCBI Taxonomy" id="2614638"/>
    <lineage>
        <taxon>Bacteria</taxon>
        <taxon>Bacillati</taxon>
        <taxon>Actinomycetota</taxon>
        <taxon>Actinomycetes</taxon>
        <taxon>Micrococcales</taxon>
        <taxon>Microbacteriaceae</taxon>
        <taxon>Microbacterium</taxon>
    </lineage>
</organism>
<dbReference type="AlphaFoldDB" id="A0A5N0TPA5"/>
<dbReference type="InterPro" id="IPR029058">
    <property type="entry name" value="AB_hydrolase_fold"/>
</dbReference>
<sequence length="406" mass="44131">MKNSRRAARIGASPVLRGALGGALVGLAAATALTTAVLGAVGIRVARRVVTPAARRADTRILALDPASQTVTLERNDDTALPGRYGLFTRGTEDYVKLGSVLAESDGGVKRKLLTHIGPDARLSAEAAFSGWYYDRPEQLHLPFSSQLIGSAVGPCPAWLFPAEEETDVWCIQVHGRGTTRAECLRAVPLMHSLGLTTLIVSYRNDGEAPRSRTGRYGLGSTEWRDVDAAIGFARRSGARRVVLMGWSMGGAIVLQLALGSAHRDIIAGIVLDSPVVDWRVVLDYQARLMNLPKPIAGVAIAALESDWGTAFTRTGRPIPFDRLDVVARAGELVHPVLILHSDDDGFVPSDASHDLAVARPDLVELEVFEGARHTKLWNYDERRWTDRIRTWLEQRGVTREVAEEA</sequence>
<reference evidence="3" key="1">
    <citation type="submission" date="2019-09" db="EMBL/GenBank/DDBJ databases">
        <title>Mumia zhuanghuii sp. nov. isolated from the intestinal contents of plateau pika (Ochotona curzoniae) in the Qinghai-Tibet plateau of China.</title>
        <authorList>
            <person name="Tian Z."/>
        </authorList>
    </citation>
    <scope>NUCLEOTIDE SEQUENCE [LARGE SCALE GENOMIC DNA]</scope>
    <source>
        <strain evidence="3">L-033</strain>
    </source>
</reference>